<name>A0A1G8YM36_9FIRM</name>
<feature type="transmembrane region" description="Helical" evidence="8">
    <location>
        <begin position="88"/>
        <end position="105"/>
    </location>
</feature>
<dbReference type="Gene3D" id="1.20.1730.10">
    <property type="entry name" value="Sodium/glucose cotransporter"/>
    <property type="match status" value="1"/>
</dbReference>
<keyword evidence="5 8" id="KW-1133">Transmembrane helix</keyword>
<dbReference type="PANTHER" id="PTHR48086">
    <property type="entry name" value="SODIUM/PROLINE SYMPORTER-RELATED"/>
    <property type="match status" value="1"/>
</dbReference>
<feature type="transmembrane region" description="Helical" evidence="8">
    <location>
        <begin position="126"/>
        <end position="154"/>
    </location>
</feature>
<proteinExistence type="inferred from homology"/>
<feature type="transmembrane region" description="Helical" evidence="8">
    <location>
        <begin position="239"/>
        <end position="260"/>
    </location>
</feature>
<dbReference type="AlphaFoldDB" id="A0A1G8YM36"/>
<organism evidence="9 10">
    <name type="scientific">Natronincola ferrireducens</name>
    <dbReference type="NCBI Taxonomy" id="393762"/>
    <lineage>
        <taxon>Bacteria</taxon>
        <taxon>Bacillati</taxon>
        <taxon>Bacillota</taxon>
        <taxon>Clostridia</taxon>
        <taxon>Peptostreptococcales</taxon>
        <taxon>Natronincolaceae</taxon>
        <taxon>Natronincola</taxon>
    </lineage>
</organism>
<evidence type="ECO:0000256" key="5">
    <source>
        <dbReference type="ARBA" id="ARBA00022989"/>
    </source>
</evidence>
<reference evidence="9 10" key="1">
    <citation type="submission" date="2016-10" db="EMBL/GenBank/DDBJ databases">
        <authorList>
            <person name="de Groot N.N."/>
        </authorList>
    </citation>
    <scope>NUCLEOTIDE SEQUENCE [LARGE SCALE GENOMIC DNA]</scope>
    <source>
        <strain evidence="9 10">DSM 18346</strain>
    </source>
</reference>
<protein>
    <submittedName>
        <fullName evidence="9">Na+/proline symporter</fullName>
    </submittedName>
</protein>
<dbReference type="InterPro" id="IPR038377">
    <property type="entry name" value="Na/Glc_symporter_sf"/>
</dbReference>
<evidence type="ECO:0000256" key="6">
    <source>
        <dbReference type="ARBA" id="ARBA00023136"/>
    </source>
</evidence>
<gene>
    <name evidence="9" type="ORF">SAMN05660472_00582</name>
</gene>
<evidence type="ECO:0000256" key="4">
    <source>
        <dbReference type="ARBA" id="ARBA00022692"/>
    </source>
</evidence>
<evidence type="ECO:0000313" key="9">
    <source>
        <dbReference type="EMBL" id="SDK03786.1"/>
    </source>
</evidence>
<evidence type="ECO:0000256" key="2">
    <source>
        <dbReference type="ARBA" id="ARBA00006434"/>
    </source>
</evidence>
<dbReference type="Pfam" id="PF00474">
    <property type="entry name" value="SSF"/>
    <property type="match status" value="1"/>
</dbReference>
<keyword evidence="6 8" id="KW-0472">Membrane</keyword>
<feature type="transmembrane region" description="Helical" evidence="8">
    <location>
        <begin position="406"/>
        <end position="428"/>
    </location>
</feature>
<feature type="transmembrane region" description="Helical" evidence="8">
    <location>
        <begin position="330"/>
        <end position="360"/>
    </location>
</feature>
<dbReference type="STRING" id="393762.SAMN05660472_00582"/>
<dbReference type="PROSITE" id="PS50283">
    <property type="entry name" value="NA_SOLUT_SYMP_3"/>
    <property type="match status" value="1"/>
</dbReference>
<evidence type="ECO:0000256" key="7">
    <source>
        <dbReference type="RuleBase" id="RU362091"/>
    </source>
</evidence>
<feature type="transmembrane region" description="Helical" evidence="8">
    <location>
        <begin position="188"/>
        <end position="206"/>
    </location>
</feature>
<dbReference type="InterPro" id="IPR050277">
    <property type="entry name" value="Sodium:Solute_Symporter"/>
</dbReference>
<dbReference type="Proteomes" id="UP000198718">
    <property type="component" value="Unassembled WGS sequence"/>
</dbReference>
<evidence type="ECO:0000256" key="1">
    <source>
        <dbReference type="ARBA" id="ARBA00004141"/>
    </source>
</evidence>
<dbReference type="EMBL" id="FNFP01000001">
    <property type="protein sequence ID" value="SDK03786.1"/>
    <property type="molecule type" value="Genomic_DNA"/>
</dbReference>
<feature type="transmembrane region" description="Helical" evidence="8">
    <location>
        <begin position="435"/>
        <end position="456"/>
    </location>
</feature>
<dbReference type="InterPro" id="IPR001734">
    <property type="entry name" value="Na/solute_symporter"/>
</dbReference>
<keyword evidence="10" id="KW-1185">Reference proteome</keyword>
<keyword evidence="4 8" id="KW-0812">Transmembrane</keyword>
<dbReference type="GO" id="GO:0022857">
    <property type="term" value="F:transmembrane transporter activity"/>
    <property type="evidence" value="ECO:0007669"/>
    <property type="project" value="InterPro"/>
</dbReference>
<comment type="subcellular location">
    <subcellularLocation>
        <location evidence="1">Membrane</location>
        <topology evidence="1">Multi-pass membrane protein</topology>
    </subcellularLocation>
</comment>
<feature type="transmembrane region" description="Helical" evidence="8">
    <location>
        <begin position="12"/>
        <end position="32"/>
    </location>
</feature>
<keyword evidence="3" id="KW-0813">Transport</keyword>
<feature type="transmembrane region" description="Helical" evidence="8">
    <location>
        <begin position="476"/>
        <end position="502"/>
    </location>
</feature>
<dbReference type="PANTHER" id="PTHR48086:SF7">
    <property type="entry name" value="SODIUM-SOLUTE SYMPORTER-RELATED"/>
    <property type="match status" value="1"/>
</dbReference>
<sequence>MGDVILFEGYANIILIFLVVYIIGIVLVGIYYSKKINDSDDHALAGRGLTFPYLVASVTATWICAGALMGATGAAYLYGMQGVIFDPWSPFLTLLIIGFFLAYRLRRAQYTTMVDFFESRLGRKMAVIYMIMQLIAGFSWIAGQLVALGIIIFMTTGFSLQVSIVIATIAIIMVTYAGGLWALSRLDAFALILIIAGLLVLFPAVINGVGGWSNFVETATVYDDLPAFAMTPVSGERGFLWYTGPFGILLYLGAWLGVGLGDTNCTTLTQRILAAKDEKTATYGFLTSGVLYLFLGLIPATIGIALYTWGIRVRPDNAEYLLLWATSHFLPSWGGVLFVLAMAAVIVSTCGENILVDATLMGHNIYRYFKPNATKKDTLKAIRISVPIVGLGAMAIGLFFGTVYKLIVFAGAVLLPTVTVAYFGGLFWKKANHTGSVWSFITGTISWILFFLYAFPHTKVANTGMLVKGEPWMEEAIWDALYIAVIPAFIVSAVTLVVVSLLTAKSDPPKPIVDADGNSMENTPLFYWSKNAKKYLAKND</sequence>
<accession>A0A1G8YM36</accession>
<dbReference type="GO" id="GO:0005886">
    <property type="term" value="C:plasma membrane"/>
    <property type="evidence" value="ECO:0007669"/>
    <property type="project" value="TreeGrafter"/>
</dbReference>
<feature type="transmembrane region" description="Helical" evidence="8">
    <location>
        <begin position="53"/>
        <end position="76"/>
    </location>
</feature>
<feature type="transmembrane region" description="Helical" evidence="8">
    <location>
        <begin position="281"/>
        <end position="310"/>
    </location>
</feature>
<evidence type="ECO:0000313" key="10">
    <source>
        <dbReference type="Proteomes" id="UP000198718"/>
    </source>
</evidence>
<evidence type="ECO:0000256" key="8">
    <source>
        <dbReference type="SAM" id="Phobius"/>
    </source>
</evidence>
<evidence type="ECO:0000256" key="3">
    <source>
        <dbReference type="ARBA" id="ARBA00022448"/>
    </source>
</evidence>
<feature type="transmembrane region" description="Helical" evidence="8">
    <location>
        <begin position="160"/>
        <end position="181"/>
    </location>
</feature>
<dbReference type="RefSeq" id="WP_176762024.1">
    <property type="nucleotide sequence ID" value="NZ_FNFP01000001.1"/>
</dbReference>
<comment type="similarity">
    <text evidence="2 7">Belongs to the sodium:solute symporter (SSF) (TC 2.A.21) family.</text>
</comment>
<feature type="transmembrane region" description="Helical" evidence="8">
    <location>
        <begin position="381"/>
        <end position="400"/>
    </location>
</feature>